<protein>
    <recommendedName>
        <fullName evidence="2">Negative regulator of flagellin synthesis</fullName>
    </recommendedName>
</protein>
<keyword evidence="8" id="KW-0969">Cilium</keyword>
<evidence type="ECO:0000259" key="7">
    <source>
        <dbReference type="Pfam" id="PF04316"/>
    </source>
</evidence>
<dbReference type="SUPFAM" id="SSF101498">
    <property type="entry name" value="Anti-sigma factor FlgM"/>
    <property type="match status" value="1"/>
</dbReference>
<dbReference type="EMBL" id="JBBMER010000007">
    <property type="protein sequence ID" value="MEQ2380270.1"/>
    <property type="molecule type" value="Genomic_DNA"/>
</dbReference>
<evidence type="ECO:0000256" key="1">
    <source>
        <dbReference type="ARBA" id="ARBA00005322"/>
    </source>
</evidence>
<evidence type="ECO:0000256" key="5">
    <source>
        <dbReference type="ARBA" id="ARBA00023015"/>
    </source>
</evidence>
<dbReference type="Pfam" id="PF04316">
    <property type="entry name" value="FlgM"/>
    <property type="match status" value="1"/>
</dbReference>
<keyword evidence="6" id="KW-0804">Transcription</keyword>
<dbReference type="NCBIfam" id="TIGR03824">
    <property type="entry name" value="FlgM_jcvi"/>
    <property type="match status" value="1"/>
</dbReference>
<proteinExistence type="inferred from homology"/>
<evidence type="ECO:0000256" key="4">
    <source>
        <dbReference type="ARBA" id="ARBA00022795"/>
    </source>
</evidence>
<feature type="domain" description="Anti-sigma-28 factor FlgM C-terminal" evidence="7">
    <location>
        <begin position="55"/>
        <end position="109"/>
    </location>
</feature>
<dbReference type="InterPro" id="IPR031316">
    <property type="entry name" value="FlgM_C"/>
</dbReference>
<dbReference type="RefSeq" id="WP_318295684.1">
    <property type="nucleotide sequence ID" value="NZ_DAWCMB010000308.1"/>
</dbReference>
<sequence length="116" mass="12974">MFVTDTFDNGSYKTLKIESEAVSMRIDAYNAVSQIYKTSSYSKNNKAVTNKKENDKYEISDTAKLYQVAKSAVASTSDVRMDMVNDVKARIQAGTYNISSEDVADKILDRISTLTF</sequence>
<keyword evidence="3" id="KW-0678">Repressor</keyword>
<name>A0ABV1BXP3_9FIRM</name>
<dbReference type="InterPro" id="IPR007412">
    <property type="entry name" value="FlgM"/>
</dbReference>
<evidence type="ECO:0000256" key="3">
    <source>
        <dbReference type="ARBA" id="ARBA00022491"/>
    </source>
</evidence>
<evidence type="ECO:0000313" key="9">
    <source>
        <dbReference type="Proteomes" id="UP001442364"/>
    </source>
</evidence>
<accession>A0ABV1BXP3</accession>
<keyword evidence="9" id="KW-1185">Reference proteome</keyword>
<evidence type="ECO:0000256" key="6">
    <source>
        <dbReference type="ARBA" id="ARBA00023163"/>
    </source>
</evidence>
<comment type="caution">
    <text evidence="8">The sequence shown here is derived from an EMBL/GenBank/DDBJ whole genome shotgun (WGS) entry which is preliminary data.</text>
</comment>
<reference evidence="8 9" key="1">
    <citation type="submission" date="2024-03" db="EMBL/GenBank/DDBJ databases">
        <title>Human intestinal bacterial collection.</title>
        <authorList>
            <person name="Pauvert C."/>
            <person name="Hitch T.C.A."/>
            <person name="Clavel T."/>
        </authorList>
    </citation>
    <scope>NUCLEOTIDE SEQUENCE [LARGE SCALE GENOMIC DNA]</scope>
    <source>
        <strain evidence="8 9">CLA-AA-H255</strain>
    </source>
</reference>
<organism evidence="8 9">
    <name type="scientific">[Lactobacillus] rogosae</name>
    <dbReference type="NCBI Taxonomy" id="706562"/>
    <lineage>
        <taxon>Bacteria</taxon>
        <taxon>Bacillati</taxon>
        <taxon>Bacillota</taxon>
        <taxon>Clostridia</taxon>
        <taxon>Lachnospirales</taxon>
        <taxon>Lachnospiraceae</taxon>
        <taxon>Lachnospira</taxon>
    </lineage>
</organism>
<keyword evidence="4" id="KW-1005">Bacterial flagellum biogenesis</keyword>
<dbReference type="InterPro" id="IPR035890">
    <property type="entry name" value="Anti-sigma-28_factor_FlgM_sf"/>
</dbReference>
<dbReference type="Proteomes" id="UP001442364">
    <property type="component" value="Unassembled WGS sequence"/>
</dbReference>
<keyword evidence="8" id="KW-0282">Flagellum</keyword>
<keyword evidence="5" id="KW-0805">Transcription regulation</keyword>
<keyword evidence="8" id="KW-0966">Cell projection</keyword>
<evidence type="ECO:0000313" key="8">
    <source>
        <dbReference type="EMBL" id="MEQ2380270.1"/>
    </source>
</evidence>
<evidence type="ECO:0000256" key="2">
    <source>
        <dbReference type="ARBA" id="ARBA00017823"/>
    </source>
</evidence>
<gene>
    <name evidence="8" type="primary">flgM</name>
    <name evidence="8" type="ORF">WMO14_10295</name>
</gene>
<comment type="similarity">
    <text evidence="1">Belongs to the FlgM family.</text>
</comment>